<feature type="compositionally biased region" description="Low complexity" evidence="1">
    <location>
        <begin position="130"/>
        <end position="142"/>
    </location>
</feature>
<dbReference type="SUPFAM" id="SSF51445">
    <property type="entry name" value="(Trans)glycosidases"/>
    <property type="match status" value="1"/>
</dbReference>
<gene>
    <name evidence="2" type="ORF">PMAA_099490</name>
</gene>
<evidence type="ECO:0000313" key="3">
    <source>
        <dbReference type="Proteomes" id="UP000001294"/>
    </source>
</evidence>
<protein>
    <recommendedName>
        <fullName evidence="4">Glycoside hydrolase subgroup catalytic core protein</fullName>
    </recommendedName>
</protein>
<dbReference type="OrthoDB" id="2338662at2759"/>
<accession>B6QJ16</accession>
<dbReference type="VEuPathDB" id="FungiDB:PMAA_099490"/>
<keyword evidence="3" id="KW-1185">Reference proteome</keyword>
<feature type="region of interest" description="Disordered" evidence="1">
    <location>
        <begin position="96"/>
        <end position="152"/>
    </location>
</feature>
<dbReference type="Gene3D" id="3.20.20.80">
    <property type="entry name" value="Glycosidases"/>
    <property type="match status" value="1"/>
</dbReference>
<name>B6QJ16_TALMQ</name>
<sequence length="737" mass="81469">MSTYPCTMLSFGYCDFSAQSHFQALSRENRYKASWPSHTYQEGLLGSSSSSASRSNSKRMTWSPAAARTESEDMVASCKSKRMAWAAAGSAALSKRTSWLPSSSSSSASPNRYTSPPQAPTKRIPATRETSSNKTNNSNKTSQEPWKEEQAQPQELLAKKIESNVAVQHHVDRCDRGSLHLAGARGTRTPSQHNSYDDRYSSLVWQALYESGSPNIDPGGQFTYPSSSPNPLLYVQVSPRHSIYVSSERTATFIVDAALSYYHGEDYYNSTQVLGTRTTRPFSDLYFDIRVESTDQVLITNNVAVNTTDNVFDFEIGQLLTPQFEAYNVVLSGASSDGNQTFTAATQLFYLPDKLTGSVTKIDNLNGNLLYKNDATNNTFVPFFAFGFYTSYGGYLETSLTNVQAYYDLGYSAIHPIPTFSDNLTTILDYMDELNLMFQYDMRGTYTNLTSVAEQVNAVKDHSSLLAWYTADEPDGNQDALNATTLAYETITEIDKYHPIGLVLNCQNYYFEEYSAGADYLMEDAYPIEINATWSKWGTPCNATYGDCGCDNCVGELQDVSNRIDDIAKYQKYLGEWSKPIWAVPQSFDGEGYWSRNPTVNETWVMNQLALNHGAKSIMLWTFPASDELATANSQQAKALTRSPVLEFITGGQPKPISVAAFEQLDVSYWIVGQQALVSVVNLEYDDTSSAVEIALPFTASSIGSGAWGDVSWELSGNALNVQSLDALATSFVILGL</sequence>
<dbReference type="AlphaFoldDB" id="B6QJ16"/>
<dbReference type="PhylomeDB" id="B6QJ16"/>
<dbReference type="Proteomes" id="UP000001294">
    <property type="component" value="Unassembled WGS sequence"/>
</dbReference>
<proteinExistence type="predicted"/>
<organism evidence="2 3">
    <name type="scientific">Talaromyces marneffei (strain ATCC 18224 / CBS 334.59 / QM 7333)</name>
    <name type="common">Penicillium marneffei</name>
    <dbReference type="NCBI Taxonomy" id="441960"/>
    <lineage>
        <taxon>Eukaryota</taxon>
        <taxon>Fungi</taxon>
        <taxon>Dikarya</taxon>
        <taxon>Ascomycota</taxon>
        <taxon>Pezizomycotina</taxon>
        <taxon>Eurotiomycetes</taxon>
        <taxon>Eurotiomycetidae</taxon>
        <taxon>Eurotiales</taxon>
        <taxon>Trichocomaceae</taxon>
        <taxon>Talaromyces</taxon>
        <taxon>Talaromyces sect. Talaromyces</taxon>
    </lineage>
</organism>
<evidence type="ECO:0000256" key="1">
    <source>
        <dbReference type="SAM" id="MobiDB-lite"/>
    </source>
</evidence>
<dbReference type="InterPro" id="IPR017853">
    <property type="entry name" value="GH"/>
</dbReference>
<feature type="compositionally biased region" description="Low complexity" evidence="1">
    <location>
        <begin position="96"/>
        <end position="109"/>
    </location>
</feature>
<feature type="region of interest" description="Disordered" evidence="1">
    <location>
        <begin position="43"/>
        <end position="74"/>
    </location>
</feature>
<dbReference type="EMBL" id="DS995902">
    <property type="protein sequence ID" value="EEA23361.1"/>
    <property type="molecule type" value="Genomic_DNA"/>
</dbReference>
<dbReference type="HOGENOM" id="CLU_022442_0_0_1"/>
<evidence type="ECO:0000313" key="2">
    <source>
        <dbReference type="EMBL" id="EEA23361.1"/>
    </source>
</evidence>
<reference evidence="3" key="1">
    <citation type="journal article" date="2015" name="Genome Announc.">
        <title>Genome sequence of the AIDS-associated pathogen Penicillium marneffei (ATCC18224) and its near taxonomic relative Talaromyces stipitatus (ATCC10500).</title>
        <authorList>
            <person name="Nierman W.C."/>
            <person name="Fedorova-Abrams N.D."/>
            <person name="Andrianopoulos A."/>
        </authorList>
    </citation>
    <scope>NUCLEOTIDE SEQUENCE [LARGE SCALE GENOMIC DNA]</scope>
    <source>
        <strain evidence="3">ATCC 18224 / CBS 334.59 / QM 7333</strain>
    </source>
</reference>
<evidence type="ECO:0008006" key="4">
    <source>
        <dbReference type="Google" id="ProtNLM"/>
    </source>
</evidence>